<feature type="compositionally biased region" description="Low complexity" evidence="10">
    <location>
        <begin position="217"/>
        <end position="230"/>
    </location>
</feature>
<keyword evidence="13" id="KW-1185">Reference proteome</keyword>
<dbReference type="AlphaFoldDB" id="A0A8J5JP35"/>
<dbReference type="Pfam" id="PF13912">
    <property type="entry name" value="zf-C2H2_6"/>
    <property type="match status" value="1"/>
</dbReference>
<proteinExistence type="predicted"/>
<dbReference type="PROSITE" id="PS50157">
    <property type="entry name" value="ZINC_FINGER_C2H2_2"/>
    <property type="match status" value="8"/>
</dbReference>
<reference evidence="12" key="1">
    <citation type="journal article" date="2021" name="Sci. Adv.">
        <title>The American lobster genome reveals insights on longevity, neural, and immune adaptations.</title>
        <authorList>
            <person name="Polinski J.M."/>
            <person name="Zimin A.V."/>
            <person name="Clark K.F."/>
            <person name="Kohn A.B."/>
            <person name="Sadowski N."/>
            <person name="Timp W."/>
            <person name="Ptitsyn A."/>
            <person name="Khanna P."/>
            <person name="Romanova D.Y."/>
            <person name="Williams P."/>
            <person name="Greenwood S.J."/>
            <person name="Moroz L.L."/>
            <person name="Walt D.R."/>
            <person name="Bodnar A.G."/>
        </authorList>
    </citation>
    <scope>NUCLEOTIDE SEQUENCE</scope>
    <source>
        <strain evidence="12">GMGI-L3</strain>
    </source>
</reference>
<dbReference type="InterPro" id="IPR013087">
    <property type="entry name" value="Znf_C2H2_type"/>
</dbReference>
<keyword evidence="2" id="KW-0479">Metal-binding</keyword>
<dbReference type="Gene3D" id="3.30.160.60">
    <property type="entry name" value="Classic Zinc Finger"/>
    <property type="match status" value="5"/>
</dbReference>
<dbReference type="SMART" id="SM00355">
    <property type="entry name" value="ZnF_C2H2"/>
    <property type="match status" value="8"/>
</dbReference>
<dbReference type="EMBL" id="JAHLQT010034522">
    <property type="protein sequence ID" value="KAG7158579.1"/>
    <property type="molecule type" value="Genomic_DNA"/>
</dbReference>
<sequence>KVLASAERGSPLLSHLAPVSLDLATTSEDGSILGGSGPLDMNIVSLPKMDAAQLDQLGLNGHAGTLSTSGLTSLAANPQQYAPASSGSTQAILERVIAQGPRALSNVSPAVTFTTAGSSAQDSYGSLEYVTQMPLQDDQQAKFPDTLVSVDNVAFVDMNDAAIKGATASTPLELYFDVMNPTTTAAPTTSSGHHVRHEHQNPKSQLLERAYSDIFLQQQEQQQQQQQTQDQEPEHILPDVTTANLLVKVEAMVIGTDYEEEDPMEEVMEEDDPLEDEMDSNDEDPETSGNYSTDGKKSLPHKKRIPKKLKTTKKHVKCYKCAQCGEQFTNQQQFAAHKQTHTPPPMKPKPFKCEICAKGFDSQLKFFEHLKIHYEPYKKHKCEVCSGEFESADALQEHSLVHSREHFTCELCNKTFRKESMLEVHLKVAHMEEEETNSIDKPYTCVACPKSYRTQMALDSHVQSEHSENPPEFNCEDCYRVFKSKTKLVTHRKTEHKEEGPQNKGAPKKKIKIGKAVKGGYACSICPRVFTHKNSLVYHIRGHTGERPHPCPDCGKPFRVRSDMKRHRQTHMRDAAGSGSGVGTPASGHVNQGGTQSPSPAAQVVPGTISQANSQPQLILSDQVSVPGNVDQPIRIMVSSLNAQQVTTAVHPPPAHRQSQHVTVPVSGNIATLTTGPVSPGGTTTTLSPEVIIMDDNTHQPINLNIIPRMITQEQVASSPHTSHATLVTTEEEYLANSGRNTLEVRGEEGSVYVWHGVFTD</sequence>
<feature type="compositionally biased region" description="Polar residues" evidence="10">
    <location>
        <begin position="589"/>
        <end position="600"/>
    </location>
</feature>
<dbReference type="GO" id="GO:0005654">
    <property type="term" value="C:nucleoplasm"/>
    <property type="evidence" value="ECO:0007669"/>
    <property type="project" value="TreeGrafter"/>
</dbReference>
<dbReference type="PANTHER" id="PTHR24399">
    <property type="entry name" value="ZINC FINGER AND BTB DOMAIN-CONTAINING"/>
    <property type="match status" value="1"/>
</dbReference>
<dbReference type="FunFam" id="3.30.160.60:FF:000446">
    <property type="entry name" value="Zinc finger protein"/>
    <property type="match status" value="1"/>
</dbReference>
<evidence type="ECO:0000256" key="8">
    <source>
        <dbReference type="ARBA" id="ARBA00023242"/>
    </source>
</evidence>
<evidence type="ECO:0000256" key="5">
    <source>
        <dbReference type="ARBA" id="ARBA00022833"/>
    </source>
</evidence>
<evidence type="ECO:0000256" key="9">
    <source>
        <dbReference type="PROSITE-ProRule" id="PRU00042"/>
    </source>
</evidence>
<evidence type="ECO:0000259" key="11">
    <source>
        <dbReference type="PROSITE" id="PS50157"/>
    </source>
</evidence>
<dbReference type="SUPFAM" id="SSF57667">
    <property type="entry name" value="beta-beta-alpha zinc fingers"/>
    <property type="match status" value="4"/>
</dbReference>
<feature type="domain" description="C2H2-type" evidence="11">
    <location>
        <begin position="319"/>
        <end position="346"/>
    </location>
</feature>
<feature type="non-terminal residue" evidence="12">
    <location>
        <position position="761"/>
    </location>
</feature>
<feature type="domain" description="C2H2-type" evidence="11">
    <location>
        <begin position="407"/>
        <end position="435"/>
    </location>
</feature>
<evidence type="ECO:0000256" key="2">
    <source>
        <dbReference type="ARBA" id="ARBA00022723"/>
    </source>
</evidence>
<dbReference type="PROSITE" id="PS00028">
    <property type="entry name" value="ZINC_FINGER_C2H2_1"/>
    <property type="match status" value="8"/>
</dbReference>
<keyword evidence="5" id="KW-0862">Zinc</keyword>
<dbReference type="InterPro" id="IPR036236">
    <property type="entry name" value="Znf_C2H2_sf"/>
</dbReference>
<name>A0A8J5JP35_HOMAM</name>
<keyword evidence="6" id="KW-0805">Transcription regulation</keyword>
<feature type="region of interest" description="Disordered" evidence="10">
    <location>
        <begin position="217"/>
        <end position="239"/>
    </location>
</feature>
<dbReference type="GO" id="GO:0008270">
    <property type="term" value="F:zinc ion binding"/>
    <property type="evidence" value="ECO:0007669"/>
    <property type="project" value="UniProtKB-KW"/>
</dbReference>
<protein>
    <submittedName>
        <fullName evidence="12">Zinc finger and SCAN domain-containing protein 12-like</fullName>
    </submittedName>
</protein>
<feature type="domain" description="C2H2-type" evidence="11">
    <location>
        <begin position="380"/>
        <end position="407"/>
    </location>
</feature>
<dbReference type="Pfam" id="PF00096">
    <property type="entry name" value="zf-C2H2"/>
    <property type="match status" value="4"/>
</dbReference>
<gene>
    <name evidence="12" type="primary">Zscan12-L</name>
    <name evidence="12" type="ORF">Hamer_G020595</name>
</gene>
<evidence type="ECO:0000313" key="13">
    <source>
        <dbReference type="Proteomes" id="UP000747542"/>
    </source>
</evidence>
<organism evidence="12 13">
    <name type="scientific">Homarus americanus</name>
    <name type="common">American lobster</name>
    <dbReference type="NCBI Taxonomy" id="6706"/>
    <lineage>
        <taxon>Eukaryota</taxon>
        <taxon>Metazoa</taxon>
        <taxon>Ecdysozoa</taxon>
        <taxon>Arthropoda</taxon>
        <taxon>Crustacea</taxon>
        <taxon>Multicrustacea</taxon>
        <taxon>Malacostraca</taxon>
        <taxon>Eumalacostraca</taxon>
        <taxon>Eucarida</taxon>
        <taxon>Decapoda</taxon>
        <taxon>Pleocyemata</taxon>
        <taxon>Astacidea</taxon>
        <taxon>Nephropoidea</taxon>
        <taxon>Nephropidae</taxon>
        <taxon>Homarus</taxon>
    </lineage>
</organism>
<evidence type="ECO:0000256" key="1">
    <source>
        <dbReference type="ARBA" id="ARBA00004123"/>
    </source>
</evidence>
<feature type="compositionally biased region" description="Acidic residues" evidence="10">
    <location>
        <begin position="257"/>
        <end position="286"/>
    </location>
</feature>
<dbReference type="GO" id="GO:0001227">
    <property type="term" value="F:DNA-binding transcription repressor activity, RNA polymerase II-specific"/>
    <property type="evidence" value="ECO:0007669"/>
    <property type="project" value="TreeGrafter"/>
</dbReference>
<feature type="region of interest" description="Disordered" evidence="10">
    <location>
        <begin position="574"/>
        <end position="605"/>
    </location>
</feature>
<feature type="region of interest" description="Disordered" evidence="10">
    <location>
        <begin position="256"/>
        <end position="300"/>
    </location>
</feature>
<dbReference type="PANTHER" id="PTHR24399:SF70">
    <property type="entry name" value="C2H2-TYPE DOMAIN-CONTAINING PROTEIN"/>
    <property type="match status" value="1"/>
</dbReference>
<evidence type="ECO:0000256" key="7">
    <source>
        <dbReference type="ARBA" id="ARBA00023163"/>
    </source>
</evidence>
<feature type="domain" description="C2H2-type" evidence="11">
    <location>
        <begin position="473"/>
        <end position="501"/>
    </location>
</feature>
<keyword evidence="3" id="KW-0677">Repeat</keyword>
<comment type="subcellular location">
    <subcellularLocation>
        <location evidence="1">Nucleus</location>
    </subcellularLocation>
</comment>
<dbReference type="FunFam" id="3.30.160.60:FF:002343">
    <property type="entry name" value="Zinc finger protein 33A"/>
    <property type="match status" value="1"/>
</dbReference>
<evidence type="ECO:0000256" key="3">
    <source>
        <dbReference type="ARBA" id="ARBA00022737"/>
    </source>
</evidence>
<dbReference type="Proteomes" id="UP000747542">
    <property type="component" value="Unassembled WGS sequence"/>
</dbReference>
<feature type="domain" description="C2H2-type" evidence="11">
    <location>
        <begin position="443"/>
        <end position="471"/>
    </location>
</feature>
<evidence type="ECO:0000313" key="12">
    <source>
        <dbReference type="EMBL" id="KAG7158579.1"/>
    </source>
</evidence>
<evidence type="ECO:0000256" key="6">
    <source>
        <dbReference type="ARBA" id="ARBA00023015"/>
    </source>
</evidence>
<keyword evidence="8" id="KW-0539">Nucleus</keyword>
<accession>A0A8J5JP35</accession>
<dbReference type="GO" id="GO:0000978">
    <property type="term" value="F:RNA polymerase II cis-regulatory region sequence-specific DNA binding"/>
    <property type="evidence" value="ECO:0007669"/>
    <property type="project" value="TreeGrafter"/>
</dbReference>
<feature type="domain" description="C2H2-type" evidence="11">
    <location>
        <begin position="549"/>
        <end position="576"/>
    </location>
</feature>
<keyword evidence="7" id="KW-0804">Transcription</keyword>
<feature type="region of interest" description="Disordered" evidence="10">
    <location>
        <begin position="490"/>
        <end position="510"/>
    </location>
</feature>
<evidence type="ECO:0000256" key="10">
    <source>
        <dbReference type="SAM" id="MobiDB-lite"/>
    </source>
</evidence>
<evidence type="ECO:0000256" key="4">
    <source>
        <dbReference type="ARBA" id="ARBA00022771"/>
    </source>
</evidence>
<keyword evidence="4 9" id="KW-0863">Zinc-finger</keyword>
<feature type="domain" description="C2H2-type" evidence="11">
    <location>
        <begin position="351"/>
        <end position="378"/>
    </location>
</feature>
<comment type="caution">
    <text evidence="12">The sequence shown here is derived from an EMBL/GenBank/DDBJ whole genome shotgun (WGS) entry which is preliminary data.</text>
</comment>
<feature type="domain" description="C2H2-type" evidence="11">
    <location>
        <begin position="521"/>
        <end position="548"/>
    </location>
</feature>
<dbReference type="Pfam" id="PF12874">
    <property type="entry name" value="zf-met"/>
    <property type="match status" value="1"/>
</dbReference>